<comment type="pathway">
    <text evidence="1">Pyrimidine metabolism; UMP biosynthesis via salvage pathway; UMP from uridine: step 1/1.</text>
</comment>
<accession>A0A1G6IJ67</accession>
<organism evidence="7 9">
    <name type="scientific">Geotoga petraea</name>
    <dbReference type="NCBI Taxonomy" id="28234"/>
    <lineage>
        <taxon>Bacteria</taxon>
        <taxon>Thermotogati</taxon>
        <taxon>Thermotogota</taxon>
        <taxon>Thermotogae</taxon>
        <taxon>Petrotogales</taxon>
        <taxon>Petrotogaceae</taxon>
        <taxon>Geotoga</taxon>
    </lineage>
</organism>
<evidence type="ECO:0000256" key="4">
    <source>
        <dbReference type="ARBA" id="ARBA00022741"/>
    </source>
</evidence>
<dbReference type="PRINTS" id="PR00988">
    <property type="entry name" value="URIDINKINASE"/>
</dbReference>
<dbReference type="GO" id="GO:0005524">
    <property type="term" value="F:ATP binding"/>
    <property type="evidence" value="ECO:0007669"/>
    <property type="project" value="InterPro"/>
</dbReference>
<sequence>MVLVAIVGGSGSGKTSVTRNIVEHFENRASMLNMDDYYKDLPPQVNPYDFNFDDPKAFDFKLLREHLELLKKGKTIEMPVYNMVTFRREEGVTRTFPPNDLVLVEGIYTLHDDKISEMFDFSVYIDAPSDERLIRRIERDTIERGRTVESILSQYRKFVAPSFKSFIEPQKFKCDIVLPEGVNNIKGMNIIKNAIERMLETKIWEGNQ</sequence>
<dbReference type="Proteomes" id="UP000199322">
    <property type="component" value="Unassembled WGS sequence"/>
</dbReference>
<dbReference type="CDD" id="cd02023">
    <property type="entry name" value="UMPK"/>
    <property type="match status" value="1"/>
</dbReference>
<dbReference type="InterPro" id="IPR027417">
    <property type="entry name" value="P-loop_NTPase"/>
</dbReference>
<dbReference type="EMBL" id="SRME01000001">
    <property type="protein sequence ID" value="TGG89218.1"/>
    <property type="molecule type" value="Genomic_DNA"/>
</dbReference>
<dbReference type="EMBL" id="FMYV01000001">
    <property type="protein sequence ID" value="SDC06504.1"/>
    <property type="molecule type" value="Genomic_DNA"/>
</dbReference>
<reference evidence="8 10" key="2">
    <citation type="submission" date="2019-04" db="EMBL/GenBank/DDBJ databases">
        <title>Draft genome sequence data and analysis of a Fermenting Bacterium, Geotoga petraea strain HO-Geo1, isolated from heavy-oil petroleum reservoir in Russia.</title>
        <authorList>
            <person name="Grouzdev D.S."/>
            <person name="Semenova E.M."/>
            <person name="Sokolova D.S."/>
            <person name="Tourova T.P."/>
            <person name="Poltaraus A.B."/>
            <person name="Nazina T.N."/>
        </authorList>
    </citation>
    <scope>NUCLEOTIDE SEQUENCE [LARGE SCALE GENOMIC DNA]</scope>
    <source>
        <strain evidence="8 10">HO-Geo1</strain>
    </source>
</reference>
<gene>
    <name evidence="8" type="ORF">E4650_03255</name>
    <name evidence="7" type="ORF">SAMN04488588_0397</name>
</gene>
<keyword evidence="9" id="KW-1185">Reference proteome</keyword>
<dbReference type="GO" id="GO:0044206">
    <property type="term" value="P:UMP salvage"/>
    <property type="evidence" value="ECO:0007669"/>
    <property type="project" value="UniProtKB-UniPathway"/>
</dbReference>
<evidence type="ECO:0000313" key="10">
    <source>
        <dbReference type="Proteomes" id="UP000297288"/>
    </source>
</evidence>
<name>A0A1G6IJ67_9BACT</name>
<evidence type="ECO:0000313" key="7">
    <source>
        <dbReference type="EMBL" id="SDC06504.1"/>
    </source>
</evidence>
<dbReference type="NCBIfam" id="NF004018">
    <property type="entry name" value="PRK05480.1"/>
    <property type="match status" value="1"/>
</dbReference>
<evidence type="ECO:0000256" key="1">
    <source>
        <dbReference type="ARBA" id="ARBA00004690"/>
    </source>
</evidence>
<dbReference type="SUPFAM" id="SSF52540">
    <property type="entry name" value="P-loop containing nucleoside triphosphate hydrolases"/>
    <property type="match status" value="1"/>
</dbReference>
<keyword evidence="4" id="KW-0547">Nucleotide-binding</keyword>
<dbReference type="Proteomes" id="UP000297288">
    <property type="component" value="Unassembled WGS sequence"/>
</dbReference>
<dbReference type="EC" id="2.7.1.48" evidence="2"/>
<reference evidence="7 9" key="1">
    <citation type="submission" date="2016-10" db="EMBL/GenBank/DDBJ databases">
        <authorList>
            <person name="de Groot N.N."/>
        </authorList>
    </citation>
    <scope>NUCLEOTIDE SEQUENCE [LARGE SCALE GENOMIC DNA]</scope>
    <source>
        <strain evidence="7 9">WG14</strain>
    </source>
</reference>
<protein>
    <recommendedName>
        <fullName evidence="2">uridine/cytidine kinase</fullName>
        <ecNumber evidence="2">2.7.1.48</ecNumber>
    </recommendedName>
</protein>
<dbReference type="InterPro" id="IPR000764">
    <property type="entry name" value="Uridine_kinase-like"/>
</dbReference>
<dbReference type="InterPro" id="IPR006083">
    <property type="entry name" value="PRK/URK"/>
</dbReference>
<dbReference type="RefSeq" id="WP_091402333.1">
    <property type="nucleotide sequence ID" value="NZ_FMYV01000001.1"/>
</dbReference>
<evidence type="ECO:0000256" key="5">
    <source>
        <dbReference type="ARBA" id="ARBA00022777"/>
    </source>
</evidence>
<dbReference type="PANTHER" id="PTHR10285">
    <property type="entry name" value="URIDINE KINASE"/>
    <property type="match status" value="1"/>
</dbReference>
<dbReference type="AlphaFoldDB" id="A0A1G6IJ67"/>
<dbReference type="STRING" id="28234.SAMN04488588_0397"/>
<dbReference type="Gene3D" id="3.40.50.300">
    <property type="entry name" value="P-loop containing nucleotide triphosphate hydrolases"/>
    <property type="match status" value="1"/>
</dbReference>
<keyword evidence="3 8" id="KW-0808">Transferase</keyword>
<dbReference type="GO" id="GO:0004849">
    <property type="term" value="F:uridine kinase activity"/>
    <property type="evidence" value="ECO:0007669"/>
    <property type="project" value="UniProtKB-EC"/>
</dbReference>
<feature type="domain" description="Phosphoribulokinase/uridine kinase" evidence="6">
    <location>
        <begin position="4"/>
        <end position="181"/>
    </location>
</feature>
<evidence type="ECO:0000259" key="6">
    <source>
        <dbReference type="Pfam" id="PF00485"/>
    </source>
</evidence>
<keyword evidence="5 7" id="KW-0418">Kinase</keyword>
<evidence type="ECO:0000313" key="9">
    <source>
        <dbReference type="Proteomes" id="UP000199322"/>
    </source>
</evidence>
<dbReference type="Pfam" id="PF00485">
    <property type="entry name" value="PRK"/>
    <property type="match status" value="1"/>
</dbReference>
<evidence type="ECO:0000256" key="2">
    <source>
        <dbReference type="ARBA" id="ARBA00012137"/>
    </source>
</evidence>
<evidence type="ECO:0000313" key="8">
    <source>
        <dbReference type="EMBL" id="TGG89218.1"/>
    </source>
</evidence>
<dbReference type="UniPathway" id="UPA00574">
    <property type="reaction ID" value="UER00637"/>
</dbReference>
<dbReference type="OrthoDB" id="9777642at2"/>
<evidence type="ECO:0000256" key="3">
    <source>
        <dbReference type="ARBA" id="ARBA00022679"/>
    </source>
</evidence>
<proteinExistence type="predicted"/>